<sequence length="511" mass="57049">MSSVDRYRPVREGYQPPSLPPKPMPAVIDRLSKSPSRRRDVPPAVPSPPAYSSRTSPPRPHSRRSAHSPGQSSPHRASQPRPNQWFFTADEVASTPSVAEGLPLAEDRLRRAKGVNFIYQAGILLELPQITLWVAGVFLHRFYMRYSMMEEKGGIHHYNIAATSLFLANKTEENCRKTKDLIIAVAKVAQKNTKLIIDEQSKEYWKWRDSILAYEELMLETLTFDLMVDNPYLRLHDYMSQLDLLQNKPMRDSAWAFCNDSCLTVLPLLLGARDIAIAAIFFASAVTREKIDDVNGEPWWRCLKGNETHTVKAVELMTEFYKENPLRKQDSKVPGSPEFNLESTRRRGELSLSQMDLDSSQYGTPTPLGTDRGGTQSPRPPVVRLNGKPEREGNDTKEVSIKKEDPSDSSATKMGDELRAAAVGNESNSNGAEPALQASNRGDSDAALKVAANDLDTHKGSNLVLNGDDLDGGGLVSPQVRRRSEGPDGWEEREAKRRRLDDEDEGEIKGS</sequence>
<protein>
    <submittedName>
        <fullName evidence="1">Cyclin-like protein</fullName>
    </submittedName>
</protein>
<keyword evidence="2" id="KW-1185">Reference proteome</keyword>
<proteinExistence type="predicted"/>
<gene>
    <name evidence="1" type="ORF">F5144DRAFT_523918</name>
</gene>
<organism evidence="1 2">
    <name type="scientific">Chaetomium tenue</name>
    <dbReference type="NCBI Taxonomy" id="1854479"/>
    <lineage>
        <taxon>Eukaryota</taxon>
        <taxon>Fungi</taxon>
        <taxon>Dikarya</taxon>
        <taxon>Ascomycota</taxon>
        <taxon>Pezizomycotina</taxon>
        <taxon>Sordariomycetes</taxon>
        <taxon>Sordariomycetidae</taxon>
        <taxon>Sordariales</taxon>
        <taxon>Chaetomiaceae</taxon>
        <taxon>Chaetomium</taxon>
    </lineage>
</organism>
<reference evidence="1 2" key="1">
    <citation type="journal article" date="2021" name="Nat. Commun.">
        <title>Genetic determinants of endophytism in the Arabidopsis root mycobiome.</title>
        <authorList>
            <person name="Mesny F."/>
            <person name="Miyauchi S."/>
            <person name="Thiergart T."/>
            <person name="Pickel B."/>
            <person name="Atanasova L."/>
            <person name="Karlsson M."/>
            <person name="Huettel B."/>
            <person name="Barry K.W."/>
            <person name="Haridas S."/>
            <person name="Chen C."/>
            <person name="Bauer D."/>
            <person name="Andreopoulos W."/>
            <person name="Pangilinan J."/>
            <person name="LaButti K."/>
            <person name="Riley R."/>
            <person name="Lipzen A."/>
            <person name="Clum A."/>
            <person name="Drula E."/>
            <person name="Henrissat B."/>
            <person name="Kohler A."/>
            <person name="Grigoriev I.V."/>
            <person name="Martin F.M."/>
            <person name="Hacquard S."/>
        </authorList>
    </citation>
    <scope>NUCLEOTIDE SEQUENCE [LARGE SCALE GENOMIC DNA]</scope>
    <source>
        <strain evidence="1 2">MPI-SDFR-AT-0079</strain>
    </source>
</reference>
<dbReference type="Proteomes" id="UP000724584">
    <property type="component" value="Unassembled WGS sequence"/>
</dbReference>
<comment type="caution">
    <text evidence="1">The sequence shown here is derived from an EMBL/GenBank/DDBJ whole genome shotgun (WGS) entry which is preliminary data.</text>
</comment>
<evidence type="ECO:0000313" key="2">
    <source>
        <dbReference type="Proteomes" id="UP000724584"/>
    </source>
</evidence>
<accession>A0ACB7PRE3</accession>
<name>A0ACB7PRE3_9PEZI</name>
<evidence type="ECO:0000313" key="1">
    <source>
        <dbReference type="EMBL" id="KAH6650608.1"/>
    </source>
</evidence>
<dbReference type="EMBL" id="JAGIZQ010000001">
    <property type="protein sequence ID" value="KAH6650608.1"/>
    <property type="molecule type" value="Genomic_DNA"/>
</dbReference>